<keyword evidence="4" id="KW-1185">Reference proteome</keyword>
<feature type="chain" id="PRO_5028193295" evidence="3">
    <location>
        <begin position="31"/>
        <end position="443"/>
    </location>
</feature>
<feature type="compositionally biased region" description="Polar residues" evidence="1">
    <location>
        <begin position="47"/>
        <end position="66"/>
    </location>
</feature>
<evidence type="ECO:0000313" key="5">
    <source>
        <dbReference type="RefSeq" id="XP_028287763.1"/>
    </source>
</evidence>
<evidence type="ECO:0000256" key="3">
    <source>
        <dbReference type="SAM" id="SignalP"/>
    </source>
</evidence>
<keyword evidence="2" id="KW-0472">Membrane</keyword>
<dbReference type="CTD" id="110285574"/>
<dbReference type="Proteomes" id="UP000515145">
    <property type="component" value="Chromosome 19"/>
</dbReference>
<feature type="signal peptide" evidence="3">
    <location>
        <begin position="1"/>
        <end position="30"/>
    </location>
</feature>
<keyword evidence="3" id="KW-0732">Signal</keyword>
<sequence length="443" mass="45315">MTLNSLMLQLSPLVCLHFLCLMLLVVDSSTKPVPLTELTKAHADCSSGCNTSTVEDTTAVHNSETRSSTHKSFSSDFNNDNESSLPIALTDSDSHQSSKSVLPTEVGTYSSPVASWVPSQQLSAGSDLSTPAPSNRHHPTKLAAPLVNSITSLPSESAPIGSTNTSGVVVGVTSDVPVATATTASQPTASTALLSTAMTATPSKATAALLSTATTASPSTATTALLSTTRAPPSTTTTAVPSTTTTAVPSTTTTAVPSTTTTAVPSTTTTTALPSTTTTTALPSTTTTSVLSTTTTLSLPTTTAKSTTEAAPHHPSTVKANTTISITATTGTKVSQSSVPVLPHLSTRMPTVQPPGAAASNTSYGHNKIFASATKVPVVEIAGAALTKQLVDTASLLAVLLFGLLFFLVTVAVFVTQAYESYRRKDYTQVDYLINGMYTDSAV</sequence>
<keyword evidence="2" id="KW-1133">Transmembrane helix</keyword>
<evidence type="ECO:0000313" key="4">
    <source>
        <dbReference type="Proteomes" id="UP000515145"/>
    </source>
</evidence>
<evidence type="ECO:0000256" key="1">
    <source>
        <dbReference type="SAM" id="MobiDB-lite"/>
    </source>
</evidence>
<gene>
    <name evidence="5" type="primary">c19h11orf24</name>
</gene>
<dbReference type="OrthoDB" id="10071013at2759"/>
<proteinExistence type="predicted"/>
<dbReference type="RefSeq" id="XP_028287763.1">
    <property type="nucleotide sequence ID" value="XM_028431962.1"/>
</dbReference>
<dbReference type="InParanoid" id="A0A6P7KDT3"/>
<dbReference type="InterPro" id="IPR041056">
    <property type="entry name" value="DUF5585"/>
</dbReference>
<name>A0A6P7KDT3_9TELE</name>
<accession>A0A6P7KDT3</accession>
<feature type="region of interest" description="Disordered" evidence="1">
    <location>
        <begin position="229"/>
        <end position="294"/>
    </location>
</feature>
<reference evidence="5" key="1">
    <citation type="submission" date="2025-08" db="UniProtKB">
        <authorList>
            <consortium name="RefSeq"/>
        </authorList>
    </citation>
    <scope>IDENTIFICATION</scope>
</reference>
<feature type="region of interest" description="Disordered" evidence="1">
    <location>
        <begin position="84"/>
        <end position="103"/>
    </location>
</feature>
<organism evidence="4 5">
    <name type="scientific">Parambassis ranga</name>
    <name type="common">Indian glassy fish</name>
    <dbReference type="NCBI Taxonomy" id="210632"/>
    <lineage>
        <taxon>Eukaryota</taxon>
        <taxon>Metazoa</taxon>
        <taxon>Chordata</taxon>
        <taxon>Craniata</taxon>
        <taxon>Vertebrata</taxon>
        <taxon>Euteleostomi</taxon>
        <taxon>Actinopterygii</taxon>
        <taxon>Neopterygii</taxon>
        <taxon>Teleostei</taxon>
        <taxon>Neoteleostei</taxon>
        <taxon>Acanthomorphata</taxon>
        <taxon>Ovalentaria</taxon>
        <taxon>Ambassidae</taxon>
        <taxon>Parambassis</taxon>
    </lineage>
</organism>
<protein>
    <submittedName>
        <fullName evidence="5">Uncharacterized protein C11orf24 homolog isoform X1</fullName>
    </submittedName>
</protein>
<dbReference type="GeneID" id="114452583"/>
<keyword evidence="2" id="KW-0812">Transmembrane</keyword>
<dbReference type="AlphaFoldDB" id="A0A6P7KDT3"/>
<feature type="region of interest" description="Disordered" evidence="1">
    <location>
        <begin position="44"/>
        <end position="79"/>
    </location>
</feature>
<dbReference type="Pfam" id="PF17823">
    <property type="entry name" value="DUF5585"/>
    <property type="match status" value="1"/>
</dbReference>
<feature type="transmembrane region" description="Helical" evidence="2">
    <location>
        <begin position="396"/>
        <end position="415"/>
    </location>
</feature>
<evidence type="ECO:0000256" key="2">
    <source>
        <dbReference type="SAM" id="Phobius"/>
    </source>
</evidence>